<name>A0ABS3W579_9BACL</name>
<dbReference type="EMBL" id="JAGGDJ010000002">
    <property type="protein sequence ID" value="MBO7743453.1"/>
    <property type="molecule type" value="Genomic_DNA"/>
</dbReference>
<dbReference type="SUPFAM" id="SSF51569">
    <property type="entry name" value="Aldolase"/>
    <property type="match status" value="1"/>
</dbReference>
<comment type="similarity">
    <text evidence="1 3">Belongs to the DapA family.</text>
</comment>
<keyword evidence="2 3" id="KW-0456">Lyase</keyword>
<keyword evidence="5" id="KW-1185">Reference proteome</keyword>
<dbReference type="SMART" id="SM01130">
    <property type="entry name" value="DHDPS"/>
    <property type="match status" value="1"/>
</dbReference>
<dbReference type="InterPro" id="IPR013785">
    <property type="entry name" value="Aldolase_TIM"/>
</dbReference>
<gene>
    <name evidence="4" type="ORF">I8J29_04555</name>
</gene>
<evidence type="ECO:0000256" key="3">
    <source>
        <dbReference type="PIRNR" id="PIRNR001365"/>
    </source>
</evidence>
<protein>
    <submittedName>
        <fullName evidence="4">Dihydrodipicolinate synthase family protein</fullName>
    </submittedName>
</protein>
<sequence>MLAERALGGVFVPVVTPFDSLGRLDVKTFEALVDRLVRKGVHGLVLNDTLGEAPPADAGELDALIETARSVAGDLPLLVDAGSGPAAETAKTIARAKSVGSDAALVQPPYGFRPSPQAVVRHVREAARAGLPIILSDPPFGTGRTLNVETIQALMDMEGIIGLKESSGSIARFLTLARTLAKPILCGTDKLFFGSMCYGGKGGILASANLDTEQFVRVHALYRDGQIDAALRSFEQLLPLIRFVHSEPHPGPLKWLLAERGHIRSDRMRLPGTTIGRASSGKRP</sequence>
<evidence type="ECO:0000313" key="4">
    <source>
        <dbReference type="EMBL" id="MBO7743453.1"/>
    </source>
</evidence>
<dbReference type="PIRSF" id="PIRSF001365">
    <property type="entry name" value="DHDPS"/>
    <property type="match status" value="1"/>
</dbReference>
<reference evidence="4 5" key="1">
    <citation type="submission" date="2021-03" db="EMBL/GenBank/DDBJ databases">
        <title>Paenibacillus artemisicola MWE-103 whole genome sequence.</title>
        <authorList>
            <person name="Ham Y.J."/>
        </authorList>
    </citation>
    <scope>NUCLEOTIDE SEQUENCE [LARGE SCALE GENOMIC DNA]</scope>
    <source>
        <strain evidence="4 5">MWE-103</strain>
    </source>
</reference>
<dbReference type="PANTHER" id="PTHR12128">
    <property type="entry name" value="DIHYDRODIPICOLINATE SYNTHASE"/>
    <property type="match status" value="1"/>
</dbReference>
<evidence type="ECO:0000256" key="2">
    <source>
        <dbReference type="ARBA" id="ARBA00023239"/>
    </source>
</evidence>
<dbReference type="InterPro" id="IPR002220">
    <property type="entry name" value="DapA-like"/>
</dbReference>
<dbReference type="Proteomes" id="UP000670947">
    <property type="component" value="Unassembled WGS sequence"/>
</dbReference>
<evidence type="ECO:0000313" key="5">
    <source>
        <dbReference type="Proteomes" id="UP000670947"/>
    </source>
</evidence>
<dbReference type="PRINTS" id="PR00146">
    <property type="entry name" value="DHPICSNTHASE"/>
</dbReference>
<dbReference type="Gene3D" id="3.20.20.70">
    <property type="entry name" value="Aldolase class I"/>
    <property type="match status" value="1"/>
</dbReference>
<dbReference type="CDD" id="cd00408">
    <property type="entry name" value="DHDPS-like"/>
    <property type="match status" value="1"/>
</dbReference>
<organism evidence="4 5">
    <name type="scientific">Paenibacillus artemisiicola</name>
    <dbReference type="NCBI Taxonomy" id="1172618"/>
    <lineage>
        <taxon>Bacteria</taxon>
        <taxon>Bacillati</taxon>
        <taxon>Bacillota</taxon>
        <taxon>Bacilli</taxon>
        <taxon>Bacillales</taxon>
        <taxon>Paenibacillaceae</taxon>
        <taxon>Paenibacillus</taxon>
    </lineage>
</organism>
<proteinExistence type="inferred from homology"/>
<accession>A0ABS3W579</accession>
<evidence type="ECO:0000256" key="1">
    <source>
        <dbReference type="ARBA" id="ARBA00007592"/>
    </source>
</evidence>
<comment type="caution">
    <text evidence="4">The sequence shown here is derived from an EMBL/GenBank/DDBJ whole genome shotgun (WGS) entry which is preliminary data.</text>
</comment>
<dbReference type="PANTHER" id="PTHR12128:SF66">
    <property type="entry name" value="4-HYDROXY-2-OXOGLUTARATE ALDOLASE, MITOCHONDRIAL"/>
    <property type="match status" value="1"/>
</dbReference>
<dbReference type="Pfam" id="PF00701">
    <property type="entry name" value="DHDPS"/>
    <property type="match status" value="1"/>
</dbReference>
<dbReference type="RefSeq" id="WP_208846481.1">
    <property type="nucleotide sequence ID" value="NZ_JAGGDJ010000002.1"/>
</dbReference>